<dbReference type="Pfam" id="PF05597">
    <property type="entry name" value="Phasin"/>
    <property type="match status" value="1"/>
</dbReference>
<feature type="region of interest" description="Disordered" evidence="1">
    <location>
        <begin position="128"/>
        <end position="165"/>
    </location>
</feature>
<organism evidence="2 3">
    <name type="scientific">Accumulibacter regalis</name>
    <dbReference type="NCBI Taxonomy" id="522306"/>
    <lineage>
        <taxon>Bacteria</taxon>
        <taxon>Pseudomonadati</taxon>
        <taxon>Pseudomonadota</taxon>
        <taxon>Betaproteobacteria</taxon>
        <taxon>Candidatus Accumulibacter</taxon>
    </lineage>
</organism>
<evidence type="ECO:0000313" key="3">
    <source>
        <dbReference type="Proteomes" id="UP000022141"/>
    </source>
</evidence>
<evidence type="ECO:0000313" key="2">
    <source>
        <dbReference type="EMBL" id="EXI90058.1"/>
    </source>
</evidence>
<accession>A0A011P558</accession>
<dbReference type="PANTHER" id="PTHR38664:SF1">
    <property type="entry name" value="SLR0058 PROTEIN"/>
    <property type="match status" value="1"/>
</dbReference>
<dbReference type="AlphaFoldDB" id="A0A011P558"/>
<dbReference type="eggNOG" id="COG3937">
    <property type="taxonomic scope" value="Bacteria"/>
</dbReference>
<dbReference type="STRING" id="1454004.AW11_01092"/>
<sequence length="165" mass="17879">MSKRQTTLVDRPGNEQFLAGAQESVRKLWLCGLGAYSLATRTSARAFATLVEEGKALRPKARRQIKQTSAELVSTANESFDRGERLFRDRLLQPLNFMVLASKRDVQHLAARLGQLTTEVRKLTRSDDAPAVNKSVAKTSAKPAVRPAAGSAPVSEDAATMLGAS</sequence>
<proteinExistence type="predicted"/>
<dbReference type="Proteomes" id="UP000022141">
    <property type="component" value="Unassembled WGS sequence"/>
</dbReference>
<gene>
    <name evidence="2" type="ORF">AW11_01092</name>
</gene>
<name>A0A011P558_ACCRE</name>
<keyword evidence="3" id="KW-1185">Reference proteome</keyword>
<dbReference type="PANTHER" id="PTHR38664">
    <property type="entry name" value="SLR0058 PROTEIN"/>
    <property type="match status" value="1"/>
</dbReference>
<dbReference type="InterPro" id="IPR008769">
    <property type="entry name" value="PhaF_PhaI"/>
</dbReference>
<reference evidence="2" key="1">
    <citation type="submission" date="2014-02" db="EMBL/GenBank/DDBJ databases">
        <title>Expanding our view of genomic diversity in Candidatus Accumulibacter clades.</title>
        <authorList>
            <person name="Skennerton C.T."/>
            <person name="Barr J.J."/>
            <person name="Slater F.R."/>
            <person name="Bond P.L."/>
            <person name="Tyson G.W."/>
        </authorList>
    </citation>
    <scope>NUCLEOTIDE SEQUENCE [LARGE SCALE GENOMIC DNA]</scope>
</reference>
<comment type="caution">
    <text evidence="2">The sequence shown here is derived from an EMBL/GenBank/DDBJ whole genome shotgun (WGS) entry which is preliminary data.</text>
</comment>
<dbReference type="PATRIC" id="fig|1454004.3.peg.1145"/>
<evidence type="ECO:0000256" key="1">
    <source>
        <dbReference type="SAM" id="MobiDB-lite"/>
    </source>
</evidence>
<protein>
    <submittedName>
        <fullName evidence="2">Poly(Hydroxyalkanoate) granule-associated protein</fullName>
    </submittedName>
</protein>
<dbReference type="EMBL" id="JEMY01000010">
    <property type="protein sequence ID" value="EXI90058.1"/>
    <property type="molecule type" value="Genomic_DNA"/>
</dbReference>